<evidence type="ECO:0000256" key="4">
    <source>
        <dbReference type="PIRSR" id="PIRSR617453-50"/>
    </source>
</evidence>
<dbReference type="AlphaFoldDB" id="A0AAE3HGT6"/>
<dbReference type="NCBIfam" id="TIGR00527">
    <property type="entry name" value="gcvH"/>
    <property type="match status" value="1"/>
</dbReference>
<dbReference type="InterPro" id="IPR017453">
    <property type="entry name" value="GCV_H_sub"/>
</dbReference>
<feature type="modified residue" description="N6-lipoyllysine" evidence="3 4">
    <location>
        <position position="65"/>
    </location>
</feature>
<comment type="caution">
    <text evidence="6">The sequence shown here is derived from an EMBL/GenBank/DDBJ whole genome shotgun (WGS) entry which is preliminary data.</text>
</comment>
<dbReference type="RefSeq" id="WP_259053354.1">
    <property type="nucleotide sequence ID" value="NZ_JANUCT010000001.1"/>
</dbReference>
<dbReference type="Pfam" id="PF01597">
    <property type="entry name" value="GCV_H"/>
    <property type="match status" value="1"/>
</dbReference>
<evidence type="ECO:0000256" key="1">
    <source>
        <dbReference type="ARBA" id="ARBA00009249"/>
    </source>
</evidence>
<dbReference type="HAMAP" id="MF_00272">
    <property type="entry name" value="GcvH"/>
    <property type="match status" value="1"/>
</dbReference>
<dbReference type="GO" id="GO:0009249">
    <property type="term" value="P:protein lipoylation"/>
    <property type="evidence" value="ECO:0007669"/>
    <property type="project" value="TreeGrafter"/>
</dbReference>
<name>A0AAE3HGT6_9GAMM</name>
<proteinExistence type="inferred from homology"/>
<reference evidence="6" key="1">
    <citation type="submission" date="2022-08" db="EMBL/GenBank/DDBJ databases">
        <title>Genomic Encyclopedia of Type Strains, Phase III (KMG-III): the genomes of soil and plant-associated and newly described type strains.</title>
        <authorList>
            <person name="Whitman W."/>
        </authorList>
    </citation>
    <scope>NUCLEOTIDE SEQUENCE</scope>
    <source>
        <strain evidence="6">HMT 1</strain>
    </source>
</reference>
<dbReference type="GO" id="GO:0005960">
    <property type="term" value="C:glycine cleavage complex"/>
    <property type="evidence" value="ECO:0007669"/>
    <property type="project" value="InterPro"/>
</dbReference>
<comment type="subunit">
    <text evidence="3">The glycine cleavage system is composed of four proteins: P, T, L and H.</text>
</comment>
<dbReference type="PROSITE" id="PS50968">
    <property type="entry name" value="BIOTINYL_LIPOYL"/>
    <property type="match status" value="1"/>
</dbReference>
<accession>A0AAE3HGT6</accession>
<dbReference type="GO" id="GO:0005829">
    <property type="term" value="C:cytosol"/>
    <property type="evidence" value="ECO:0007669"/>
    <property type="project" value="TreeGrafter"/>
</dbReference>
<evidence type="ECO:0000259" key="5">
    <source>
        <dbReference type="PROSITE" id="PS50968"/>
    </source>
</evidence>
<dbReference type="InterPro" id="IPR011053">
    <property type="entry name" value="Single_hybrid_motif"/>
</dbReference>
<evidence type="ECO:0000313" key="7">
    <source>
        <dbReference type="Proteomes" id="UP001204445"/>
    </source>
</evidence>
<comment type="cofactor">
    <cofactor evidence="3">
        <name>(R)-lipoate</name>
        <dbReference type="ChEBI" id="CHEBI:83088"/>
    </cofactor>
    <text evidence="3">Binds 1 lipoyl cofactor covalently.</text>
</comment>
<sequence>MAQLPEELRYSNTHTWTELQDDGTVKVGITDHAQQELGDIVFVELPEEDRSYASGDECAVVESVKSASDIYCPINGEIVAVNEDLKDSPEHINEDPYGGGWIFRLQPDDEAELNELLDAAGYEEFINS</sequence>
<keyword evidence="2 3" id="KW-0450">Lipoyl</keyword>
<keyword evidence="7" id="KW-1185">Reference proteome</keyword>
<dbReference type="Proteomes" id="UP001204445">
    <property type="component" value="Unassembled WGS sequence"/>
</dbReference>
<evidence type="ECO:0000256" key="2">
    <source>
        <dbReference type="ARBA" id="ARBA00022823"/>
    </source>
</evidence>
<dbReference type="PANTHER" id="PTHR11715">
    <property type="entry name" value="GLYCINE CLEAVAGE SYSTEM H PROTEIN"/>
    <property type="match status" value="1"/>
</dbReference>
<dbReference type="EMBL" id="JANUCT010000001">
    <property type="protein sequence ID" value="MCS3902070.1"/>
    <property type="molecule type" value="Genomic_DNA"/>
</dbReference>
<dbReference type="SUPFAM" id="SSF51230">
    <property type="entry name" value="Single hybrid motif"/>
    <property type="match status" value="1"/>
</dbReference>
<evidence type="ECO:0000313" key="6">
    <source>
        <dbReference type="EMBL" id="MCS3902070.1"/>
    </source>
</evidence>
<evidence type="ECO:0000256" key="3">
    <source>
        <dbReference type="HAMAP-Rule" id="MF_00272"/>
    </source>
</evidence>
<feature type="domain" description="Lipoyl-binding" evidence="5">
    <location>
        <begin position="24"/>
        <end position="106"/>
    </location>
</feature>
<dbReference type="CDD" id="cd06848">
    <property type="entry name" value="GCS_H"/>
    <property type="match status" value="1"/>
</dbReference>
<dbReference type="PANTHER" id="PTHR11715:SF3">
    <property type="entry name" value="GLYCINE CLEAVAGE SYSTEM H PROTEIN-RELATED"/>
    <property type="match status" value="1"/>
</dbReference>
<dbReference type="NCBIfam" id="NF002270">
    <property type="entry name" value="PRK01202.1"/>
    <property type="match status" value="1"/>
</dbReference>
<dbReference type="Gene3D" id="2.40.50.100">
    <property type="match status" value="1"/>
</dbReference>
<dbReference type="GO" id="GO:0019464">
    <property type="term" value="P:glycine decarboxylation via glycine cleavage system"/>
    <property type="evidence" value="ECO:0007669"/>
    <property type="project" value="UniProtKB-UniRule"/>
</dbReference>
<protein>
    <recommendedName>
        <fullName evidence="3">Glycine cleavage system H protein</fullName>
    </recommendedName>
</protein>
<dbReference type="InterPro" id="IPR033753">
    <property type="entry name" value="GCV_H/Fam206"/>
</dbReference>
<comment type="similarity">
    <text evidence="1 3">Belongs to the GcvH family.</text>
</comment>
<dbReference type="InterPro" id="IPR000089">
    <property type="entry name" value="Biotin_lipoyl"/>
</dbReference>
<organism evidence="6 7">
    <name type="scientific">Methylohalomonas lacus</name>
    <dbReference type="NCBI Taxonomy" id="398773"/>
    <lineage>
        <taxon>Bacteria</taxon>
        <taxon>Pseudomonadati</taxon>
        <taxon>Pseudomonadota</taxon>
        <taxon>Gammaproteobacteria</taxon>
        <taxon>Methylohalomonadales</taxon>
        <taxon>Methylohalomonadaceae</taxon>
        <taxon>Methylohalomonas</taxon>
    </lineage>
</organism>
<gene>
    <name evidence="3" type="primary">gcvH</name>
    <name evidence="6" type="ORF">J2T55_000062</name>
</gene>
<comment type="function">
    <text evidence="3">The glycine cleavage system catalyzes the degradation of glycine. The H protein shuttles the methylamine group of glycine from the P protein to the T protein.</text>
</comment>
<dbReference type="InterPro" id="IPR002930">
    <property type="entry name" value="GCV_H"/>
</dbReference>